<evidence type="ECO:0000313" key="1">
    <source>
        <dbReference type="EMBL" id="KRT17820.1"/>
    </source>
</evidence>
<reference evidence="1 2" key="1">
    <citation type="submission" date="2015-11" db="EMBL/GenBank/DDBJ databases">
        <title>Sequence of Pedobacter ginsenosidimutans.</title>
        <authorList>
            <person name="Carson E."/>
            <person name="Keyser V."/>
            <person name="Newman J."/>
            <person name="Miller J."/>
        </authorList>
    </citation>
    <scope>NUCLEOTIDE SEQUENCE [LARGE SCALE GENOMIC DNA]</scope>
    <source>
        <strain evidence="1 2">KACC 14530</strain>
    </source>
</reference>
<keyword evidence="2" id="KW-1185">Reference proteome</keyword>
<evidence type="ECO:0000313" key="2">
    <source>
        <dbReference type="Proteomes" id="UP000051950"/>
    </source>
</evidence>
<dbReference type="EMBL" id="LMZQ01000001">
    <property type="protein sequence ID" value="KRT17820.1"/>
    <property type="molecule type" value="Genomic_DNA"/>
</dbReference>
<organism evidence="1 2">
    <name type="scientific">Pedobacter ginsenosidimutans</name>
    <dbReference type="NCBI Taxonomy" id="687842"/>
    <lineage>
        <taxon>Bacteria</taxon>
        <taxon>Pseudomonadati</taxon>
        <taxon>Bacteroidota</taxon>
        <taxon>Sphingobacteriia</taxon>
        <taxon>Sphingobacteriales</taxon>
        <taxon>Sphingobacteriaceae</taxon>
        <taxon>Pedobacter</taxon>
    </lineage>
</organism>
<dbReference type="RefSeq" id="WP_057930449.1">
    <property type="nucleotide sequence ID" value="NZ_LMZQ01000001.1"/>
</dbReference>
<sequence length="151" mass="17130">MLFADAFSDSQKEDFARRNIDLGVALLVRIPDFAVNYEKYVIYIANDSLEAENCGLVVINSEINEHVNRSAYLISQHVMIDAARHEFLTHDSFVDCTQIHAHKIENIIAFIKDNPDHLCGNVHPDVLLSVFERLSASKVLSARDKQRYSLA</sequence>
<dbReference type="AlphaFoldDB" id="A0A0T5VVC7"/>
<gene>
    <name evidence="1" type="ORF">ASU31_00545</name>
</gene>
<name>A0A0T5VVC7_9SPHI</name>
<protein>
    <submittedName>
        <fullName evidence="1">Uncharacterized protein</fullName>
    </submittedName>
</protein>
<comment type="caution">
    <text evidence="1">The sequence shown here is derived from an EMBL/GenBank/DDBJ whole genome shotgun (WGS) entry which is preliminary data.</text>
</comment>
<dbReference type="OrthoDB" id="1082405at2"/>
<proteinExistence type="predicted"/>
<dbReference type="Proteomes" id="UP000051950">
    <property type="component" value="Unassembled WGS sequence"/>
</dbReference>
<accession>A0A0T5VVC7</accession>